<sequence length="86" mass="9077">MRGVIRVGDSTDHGCQVQTGSERSVVMGRAVARIGDRCTCQSGLGECEILEGDEHVRIDGRAATFDGHRTSCGAVLISSMPTSGRI</sequence>
<accession>A0A892HVJ8</accession>
<organism evidence="1 2">
    <name type="scientific">Burkholderia dolosa</name>
    <dbReference type="NCBI Taxonomy" id="152500"/>
    <lineage>
        <taxon>Bacteria</taxon>
        <taxon>Pseudomonadati</taxon>
        <taxon>Pseudomonadota</taxon>
        <taxon>Betaproteobacteria</taxon>
        <taxon>Burkholderiales</taxon>
        <taxon>Burkholderiaceae</taxon>
        <taxon>Burkholderia</taxon>
        <taxon>Burkholderia cepacia complex</taxon>
    </lineage>
</organism>
<protein>
    <submittedName>
        <fullName evidence="1">PAAR domain-containing protein</fullName>
    </submittedName>
</protein>
<evidence type="ECO:0000313" key="1">
    <source>
        <dbReference type="EMBL" id="QRO76583.1"/>
    </source>
</evidence>
<gene>
    <name evidence="1" type="ORF">I6K02_11745</name>
</gene>
<keyword evidence="2" id="KW-1185">Reference proteome</keyword>
<dbReference type="Gene3D" id="2.60.200.60">
    <property type="match status" value="1"/>
</dbReference>
<dbReference type="RefSeq" id="WP_081293603.1">
    <property type="nucleotide sequence ID" value="NZ_CABVPR010000109.1"/>
</dbReference>
<dbReference type="GeneID" id="93127312"/>
<proteinExistence type="predicted"/>
<dbReference type="CDD" id="cd14744">
    <property type="entry name" value="PAAR_CT_2"/>
    <property type="match status" value="1"/>
</dbReference>
<dbReference type="InterPro" id="IPR008727">
    <property type="entry name" value="PAAR_motif"/>
</dbReference>
<dbReference type="AlphaFoldDB" id="A0A892HVJ8"/>
<dbReference type="Proteomes" id="UP000625568">
    <property type="component" value="Chromosome 1"/>
</dbReference>
<reference evidence="1 2" key="1">
    <citation type="submission" date="2021-02" db="EMBL/GenBank/DDBJ databases">
        <title>FDA dAtabase for Regulatory Grade micrObial Sequences (FDA-ARGOS): Supporting development and validation of Infectious Disease Dx tests.</title>
        <authorList>
            <person name="Minogue T."/>
            <person name="Wolcott M."/>
            <person name="Wasieloski L."/>
            <person name="Aguilar W."/>
            <person name="Moore D."/>
            <person name="Jaissle J."/>
            <person name="Tallon L."/>
            <person name="Sadzewicz L."/>
            <person name="Zhao X."/>
            <person name="Boylan J."/>
            <person name="Ott S."/>
            <person name="Bowen H."/>
            <person name="Vavikolanu K."/>
            <person name="Mehta A."/>
            <person name="Aluvathingal J."/>
            <person name="Nadendla S."/>
            <person name="Yan Y."/>
            <person name="Sichtig H."/>
        </authorList>
    </citation>
    <scope>NUCLEOTIDE SEQUENCE [LARGE SCALE GENOMIC DNA]</scope>
    <source>
        <strain evidence="1 2">FDAARGOS_1272</strain>
    </source>
</reference>
<evidence type="ECO:0000313" key="2">
    <source>
        <dbReference type="Proteomes" id="UP000625568"/>
    </source>
</evidence>
<dbReference type="EMBL" id="CP069482">
    <property type="protein sequence ID" value="QRO76583.1"/>
    <property type="molecule type" value="Genomic_DNA"/>
</dbReference>
<dbReference type="Pfam" id="PF05488">
    <property type="entry name" value="PAAR_motif"/>
    <property type="match status" value="1"/>
</dbReference>
<name>A0A892HVJ8_9BURK</name>